<dbReference type="Proteomes" id="UP000078070">
    <property type="component" value="Chromosome"/>
</dbReference>
<dbReference type="AlphaFoldDB" id="A0A1A9F2Y6"/>
<proteinExistence type="predicted"/>
<dbReference type="RefSeq" id="WP_067386272.1">
    <property type="nucleotide sequence ID" value="NZ_CP015839.1"/>
</dbReference>
<reference evidence="1 2" key="2">
    <citation type="journal article" date="2018" name="Int. J. Syst. Evol. Microbiol.">
        <title>Marinobacterium aestuarii sp. nov., a benzene-degrading marine bacterium isolated from estuary sediment.</title>
        <authorList>
            <person name="Bae S.S."/>
            <person name="Jung J."/>
            <person name="Chung D."/>
            <person name="Baek K."/>
        </authorList>
    </citation>
    <scope>NUCLEOTIDE SEQUENCE [LARGE SCALE GENOMIC DNA]</scope>
    <source>
        <strain evidence="1 2">ST58-10</strain>
    </source>
</reference>
<evidence type="ECO:0008006" key="3">
    <source>
        <dbReference type="Google" id="ProtNLM"/>
    </source>
</evidence>
<accession>A0A1A9F2Y6</accession>
<protein>
    <recommendedName>
        <fullName evidence="3">Flagellar biosynthesis protein FlgE</fullName>
    </recommendedName>
</protein>
<reference evidence="2" key="1">
    <citation type="submission" date="2016-05" db="EMBL/GenBank/DDBJ databases">
        <authorList>
            <person name="Baek K."/>
            <person name="Yang S.-J."/>
        </authorList>
    </citation>
    <scope>NUCLEOTIDE SEQUENCE [LARGE SCALE GENOMIC DNA]</scope>
    <source>
        <strain evidence="2">ST58-10</strain>
    </source>
</reference>
<evidence type="ECO:0000313" key="2">
    <source>
        <dbReference type="Proteomes" id="UP000078070"/>
    </source>
</evidence>
<gene>
    <name evidence="1" type="ORF">A8C75_20790</name>
</gene>
<dbReference type="KEGG" id="mars:A8C75_20790"/>
<dbReference type="OrthoDB" id="6089812at2"/>
<sequence>MFPINNALSAGSALLQQAQSSIGQRAGELAQMAGSHSANIARTSNIESLTGLQQAETYALSGIKVIQAADNVIGTLLDIRA</sequence>
<keyword evidence="2" id="KW-1185">Reference proteome</keyword>
<dbReference type="EMBL" id="CP015839">
    <property type="protein sequence ID" value="ANG64674.1"/>
    <property type="molecule type" value="Genomic_DNA"/>
</dbReference>
<evidence type="ECO:0000313" key="1">
    <source>
        <dbReference type="EMBL" id="ANG64674.1"/>
    </source>
</evidence>
<name>A0A1A9F2Y6_9GAMM</name>
<organism evidence="1 2">
    <name type="scientific">Marinobacterium aestuarii</name>
    <dbReference type="NCBI Taxonomy" id="1821621"/>
    <lineage>
        <taxon>Bacteria</taxon>
        <taxon>Pseudomonadati</taxon>
        <taxon>Pseudomonadota</taxon>
        <taxon>Gammaproteobacteria</taxon>
        <taxon>Oceanospirillales</taxon>
        <taxon>Oceanospirillaceae</taxon>
        <taxon>Marinobacterium</taxon>
    </lineage>
</organism>